<dbReference type="GO" id="GO:0048367">
    <property type="term" value="P:shoot system development"/>
    <property type="evidence" value="ECO:0007669"/>
    <property type="project" value="InterPro"/>
</dbReference>
<dbReference type="SFLD" id="SFLDG01152">
    <property type="entry name" value="Main.3:_Omega-_and_Tau-like"/>
    <property type="match status" value="1"/>
</dbReference>
<dbReference type="SFLD" id="SFLDS00019">
    <property type="entry name" value="Glutathione_Transferase_(cytos"/>
    <property type="match status" value="1"/>
</dbReference>
<evidence type="ECO:0000256" key="2">
    <source>
        <dbReference type="ARBA" id="ARBA00022679"/>
    </source>
</evidence>
<comment type="catalytic activity">
    <reaction evidence="3">
        <text>RX + glutathione = an S-substituted glutathione + a halide anion + H(+)</text>
        <dbReference type="Rhea" id="RHEA:16437"/>
        <dbReference type="ChEBI" id="CHEBI:15378"/>
        <dbReference type="ChEBI" id="CHEBI:16042"/>
        <dbReference type="ChEBI" id="CHEBI:17792"/>
        <dbReference type="ChEBI" id="CHEBI:57925"/>
        <dbReference type="ChEBI" id="CHEBI:90779"/>
        <dbReference type="EC" id="2.5.1.18"/>
    </reaction>
</comment>
<evidence type="ECO:0000313" key="7">
    <source>
        <dbReference type="EMBL" id="CAD6211864.1"/>
    </source>
</evidence>
<dbReference type="EC" id="2.5.1.18" evidence="1"/>
<dbReference type="Gene3D" id="1.20.1050.10">
    <property type="match status" value="1"/>
</dbReference>
<dbReference type="SFLD" id="SFLDG00358">
    <property type="entry name" value="Main_(cytGST)"/>
    <property type="match status" value="1"/>
</dbReference>
<gene>
    <name evidence="7" type="ORF">NCGR_LOCUS7737</name>
</gene>
<dbReference type="InterPro" id="IPR004320">
    <property type="entry name" value="BPS1_pln"/>
</dbReference>
<evidence type="ECO:0000259" key="6">
    <source>
        <dbReference type="PROSITE" id="PS50405"/>
    </source>
</evidence>
<dbReference type="Pfam" id="PF03087">
    <property type="entry name" value="BPS1"/>
    <property type="match status" value="1"/>
</dbReference>
<feature type="domain" description="GST C-terminal" evidence="6">
    <location>
        <begin position="365"/>
        <end position="502"/>
    </location>
</feature>
<keyword evidence="2" id="KW-0808">Transferase</keyword>
<evidence type="ECO:0000256" key="1">
    <source>
        <dbReference type="ARBA" id="ARBA00012452"/>
    </source>
</evidence>
<dbReference type="FunFam" id="1.20.1050.10:FF:000023">
    <property type="entry name" value="Probable glutathione S-transferase GSTU6"/>
    <property type="match status" value="1"/>
</dbReference>
<dbReference type="InterPro" id="IPR045074">
    <property type="entry name" value="GST_C_Tau"/>
</dbReference>
<dbReference type="InterPro" id="IPR045073">
    <property type="entry name" value="Omega/Tau-like"/>
</dbReference>
<evidence type="ECO:0000313" key="8">
    <source>
        <dbReference type="Proteomes" id="UP000604825"/>
    </source>
</evidence>
<feature type="domain" description="GST N-terminal" evidence="5">
    <location>
        <begin position="294"/>
        <end position="356"/>
    </location>
</feature>
<organism evidence="7 8">
    <name type="scientific">Miscanthus lutarioriparius</name>
    <dbReference type="NCBI Taxonomy" id="422564"/>
    <lineage>
        <taxon>Eukaryota</taxon>
        <taxon>Viridiplantae</taxon>
        <taxon>Streptophyta</taxon>
        <taxon>Embryophyta</taxon>
        <taxon>Tracheophyta</taxon>
        <taxon>Spermatophyta</taxon>
        <taxon>Magnoliopsida</taxon>
        <taxon>Liliopsida</taxon>
        <taxon>Poales</taxon>
        <taxon>Poaceae</taxon>
        <taxon>PACMAD clade</taxon>
        <taxon>Panicoideae</taxon>
        <taxon>Andropogonodae</taxon>
        <taxon>Andropogoneae</taxon>
        <taxon>Saccharinae</taxon>
        <taxon>Miscanthus</taxon>
    </lineage>
</organism>
<sequence>MAVGFRRTLTTLASSKSVAPSFLLDCARPKKLSYARVRSTSLPVRLHPLAAALHDSARALLAWADAPAQTGPAWVADGAGRAGRVLSGLADLLDHPQARDALRRHPWTEQLMDDLLLLADLHGCFRESLVALKQILAETHAALRRRDYGVRLAAALRAQRRSAREVSRLASAARDLSHRAAPDDESDEATLADAFAAATAAVSAASSAVFAGVSAASAESAASAAPSPRTPTTYSPARTPGSPMWLVTDLLRRRRTVSFEDSCNEEEEERKAAMGRVRGLEECVDAAEAGCEELALSFKGLSYADVEEDHSVGKSELLLKSNPVHKKLPVLLHDGKPVCESQIIVQYIDDDEAFAGTGPSLLPTDPYQRALARFWSAYVDDKLLASWLQLTRAKTPEERAEGLKQTLVAAEYLEAAFKEISEGKPFFGGDSVGYLEVTLGALVAWVHAAEKLDGTSLFDGARTPLLNAWVERFGALEAAKAVLPDVDRLVEFAKRWQPQATATAASNN</sequence>
<dbReference type="InterPro" id="IPR036282">
    <property type="entry name" value="Glutathione-S-Trfase_C_sf"/>
</dbReference>
<dbReference type="SUPFAM" id="SSF52833">
    <property type="entry name" value="Thioredoxin-like"/>
    <property type="match status" value="1"/>
</dbReference>
<dbReference type="GO" id="GO:0005737">
    <property type="term" value="C:cytoplasm"/>
    <property type="evidence" value="ECO:0007669"/>
    <property type="project" value="TreeGrafter"/>
</dbReference>
<dbReference type="InterPro" id="IPR036249">
    <property type="entry name" value="Thioredoxin-like_sf"/>
</dbReference>
<dbReference type="PROSITE" id="PS50405">
    <property type="entry name" value="GST_CTER"/>
    <property type="match status" value="1"/>
</dbReference>
<protein>
    <recommendedName>
        <fullName evidence="1">glutathione transferase</fullName>
        <ecNumber evidence="1">2.5.1.18</ecNumber>
    </recommendedName>
</protein>
<dbReference type="Gene3D" id="3.40.30.10">
    <property type="entry name" value="Glutaredoxin"/>
    <property type="match status" value="1"/>
</dbReference>
<keyword evidence="8" id="KW-1185">Reference proteome</keyword>
<dbReference type="PANTHER" id="PTHR11260">
    <property type="entry name" value="GLUTATHIONE S-TRANSFERASE, GST, SUPERFAMILY, GST DOMAIN CONTAINING"/>
    <property type="match status" value="1"/>
</dbReference>
<evidence type="ECO:0000256" key="4">
    <source>
        <dbReference type="SAM" id="MobiDB-lite"/>
    </source>
</evidence>
<accession>A0A811MX87</accession>
<feature type="region of interest" description="Disordered" evidence="4">
    <location>
        <begin position="220"/>
        <end position="241"/>
    </location>
</feature>
<dbReference type="InterPro" id="IPR004045">
    <property type="entry name" value="Glutathione_S-Trfase_N"/>
</dbReference>
<dbReference type="SUPFAM" id="SSF47616">
    <property type="entry name" value="GST C-terminal domain-like"/>
    <property type="match status" value="1"/>
</dbReference>
<proteinExistence type="predicted"/>
<dbReference type="GO" id="GO:0048364">
    <property type="term" value="P:root development"/>
    <property type="evidence" value="ECO:0007669"/>
    <property type="project" value="InterPro"/>
</dbReference>
<evidence type="ECO:0000256" key="3">
    <source>
        <dbReference type="ARBA" id="ARBA00047960"/>
    </source>
</evidence>
<dbReference type="InterPro" id="IPR010987">
    <property type="entry name" value="Glutathione-S-Trfase_C-like"/>
</dbReference>
<dbReference type="EMBL" id="CAJGYO010000002">
    <property type="protein sequence ID" value="CAD6211864.1"/>
    <property type="molecule type" value="Genomic_DNA"/>
</dbReference>
<dbReference type="GO" id="GO:0006749">
    <property type="term" value="P:glutathione metabolic process"/>
    <property type="evidence" value="ECO:0007669"/>
    <property type="project" value="InterPro"/>
</dbReference>
<dbReference type="PANTHER" id="PTHR11260:SF792">
    <property type="entry name" value="GLUTATHIONE S-TRANSFERASE"/>
    <property type="match status" value="1"/>
</dbReference>
<comment type="caution">
    <text evidence="7">The sequence shown here is derived from an EMBL/GenBank/DDBJ whole genome shotgun (WGS) entry which is preliminary data.</text>
</comment>
<dbReference type="GO" id="GO:0004364">
    <property type="term" value="F:glutathione transferase activity"/>
    <property type="evidence" value="ECO:0007669"/>
    <property type="project" value="UniProtKB-EC"/>
</dbReference>
<evidence type="ECO:0000259" key="5">
    <source>
        <dbReference type="PROSITE" id="PS50404"/>
    </source>
</evidence>
<dbReference type="InterPro" id="IPR040079">
    <property type="entry name" value="Glutathione_S-Trfase"/>
</dbReference>
<dbReference type="CDD" id="cd03185">
    <property type="entry name" value="GST_C_Tau"/>
    <property type="match status" value="1"/>
</dbReference>
<dbReference type="PROSITE" id="PS50404">
    <property type="entry name" value="GST_NTER"/>
    <property type="match status" value="1"/>
</dbReference>
<dbReference type="OrthoDB" id="695739at2759"/>
<dbReference type="AlphaFoldDB" id="A0A811MX87"/>
<name>A0A811MX87_9POAL</name>
<reference evidence="7" key="1">
    <citation type="submission" date="2020-10" db="EMBL/GenBank/DDBJ databases">
        <authorList>
            <person name="Han B."/>
            <person name="Lu T."/>
            <person name="Zhao Q."/>
            <person name="Huang X."/>
            <person name="Zhao Y."/>
        </authorList>
    </citation>
    <scope>NUCLEOTIDE SEQUENCE</scope>
</reference>
<dbReference type="Proteomes" id="UP000604825">
    <property type="component" value="Unassembled WGS sequence"/>
</dbReference>